<accession>A0A8H6K0I5</accession>
<gene>
    <name evidence="1" type="ORF">CMUS01_11188</name>
</gene>
<name>A0A8H6K0I5_9PEZI</name>
<dbReference type="Gene3D" id="2.130.10.10">
    <property type="entry name" value="YVTN repeat-like/Quinoprotein amine dehydrogenase"/>
    <property type="match status" value="1"/>
</dbReference>
<dbReference type="OrthoDB" id="4818326at2759"/>
<dbReference type="AlphaFoldDB" id="A0A8H6K0I5"/>
<evidence type="ECO:0000313" key="2">
    <source>
        <dbReference type="Proteomes" id="UP000639643"/>
    </source>
</evidence>
<protein>
    <submittedName>
        <fullName evidence="1">Uncharacterized protein</fullName>
    </submittedName>
</protein>
<dbReference type="InterPro" id="IPR011044">
    <property type="entry name" value="Quino_amine_DH_bsu"/>
</dbReference>
<proteinExistence type="predicted"/>
<organism evidence="1 2">
    <name type="scientific">Colletotrichum musicola</name>
    <dbReference type="NCBI Taxonomy" id="2175873"/>
    <lineage>
        <taxon>Eukaryota</taxon>
        <taxon>Fungi</taxon>
        <taxon>Dikarya</taxon>
        <taxon>Ascomycota</taxon>
        <taxon>Pezizomycotina</taxon>
        <taxon>Sordariomycetes</taxon>
        <taxon>Hypocreomycetidae</taxon>
        <taxon>Glomerellales</taxon>
        <taxon>Glomerellaceae</taxon>
        <taxon>Colletotrichum</taxon>
        <taxon>Colletotrichum orchidearum species complex</taxon>
    </lineage>
</organism>
<dbReference type="EMBL" id="WIGM01000553">
    <property type="protein sequence ID" value="KAF6822180.1"/>
    <property type="molecule type" value="Genomic_DNA"/>
</dbReference>
<dbReference type="InterPro" id="IPR015943">
    <property type="entry name" value="WD40/YVTN_repeat-like_dom_sf"/>
</dbReference>
<dbReference type="SUPFAM" id="SSF50969">
    <property type="entry name" value="YVTN repeat-like/Quinoprotein amine dehydrogenase"/>
    <property type="match status" value="1"/>
</dbReference>
<sequence length="375" mass="40070">MSLLLRNGSDMLLVGSNQGTVFVVQKGQCDDSPHGSSFELVRQVDLAKELGPSEALFNNMFDVDGNIWFTTSGFSGTATSTTLGFVTRDGLVRKEAIPGQVVENGIAVSGGTVFVVTGPPRQSQQKEDGFLSAYTLSSGNGTSLEQLWRLPYNAGRLLKPGTFARGSGTTPALLGDDFVVVTDNDDQQLHMVIAHQKQRLGGEGQVVCKVPIFERGTGAADVRPTVHFDGRFYRVVVLNSYEAPPMTFSSTPGFKINGGWNNRTGMTGGIVSVEVSADGQACSVAWTSSLKAIMAPILSTSSGLFYTYVQEPELASQGVYVWYVVALDWRSGKEVWRLKAGTGGVFNDNALAASMGPDGTFYQPVFSGTVMVKDG</sequence>
<reference evidence="1" key="1">
    <citation type="journal article" date="2020" name="Phytopathology">
        <title>Genome Sequence Resources of Colletotrichum truncatum, C. plurivorum, C. musicola, and C. sojae: Four Species Pathogenic to Soybean (Glycine max).</title>
        <authorList>
            <person name="Rogerio F."/>
            <person name="Boufleur T.R."/>
            <person name="Ciampi-Guillardi M."/>
            <person name="Sukno S.A."/>
            <person name="Thon M.R."/>
            <person name="Massola Junior N.S."/>
            <person name="Baroncelli R."/>
        </authorList>
    </citation>
    <scope>NUCLEOTIDE SEQUENCE</scope>
    <source>
        <strain evidence="1">LFN0074</strain>
    </source>
</reference>
<evidence type="ECO:0000313" key="1">
    <source>
        <dbReference type="EMBL" id="KAF6822180.1"/>
    </source>
</evidence>
<comment type="caution">
    <text evidence="1">The sequence shown here is derived from an EMBL/GenBank/DDBJ whole genome shotgun (WGS) entry which is preliminary data.</text>
</comment>
<keyword evidence="2" id="KW-1185">Reference proteome</keyword>
<dbReference type="Proteomes" id="UP000639643">
    <property type="component" value="Unassembled WGS sequence"/>
</dbReference>